<gene>
    <name evidence="10" type="ORF">MNBD_NITROSPINAE03-415</name>
</gene>
<comment type="catalytic activity">
    <reaction evidence="8">
        <text>cytidine(34) in tRNA(Ile2) + L-lysine + ATP = lysidine(34) in tRNA(Ile2) + AMP + diphosphate + H(+)</text>
        <dbReference type="Rhea" id="RHEA:43744"/>
        <dbReference type="Rhea" id="RHEA-COMP:10625"/>
        <dbReference type="Rhea" id="RHEA-COMP:10670"/>
        <dbReference type="ChEBI" id="CHEBI:15378"/>
        <dbReference type="ChEBI" id="CHEBI:30616"/>
        <dbReference type="ChEBI" id="CHEBI:32551"/>
        <dbReference type="ChEBI" id="CHEBI:33019"/>
        <dbReference type="ChEBI" id="CHEBI:82748"/>
        <dbReference type="ChEBI" id="CHEBI:83665"/>
        <dbReference type="ChEBI" id="CHEBI:456215"/>
        <dbReference type="EC" id="6.3.4.19"/>
    </reaction>
</comment>
<dbReference type="SUPFAM" id="SSF56037">
    <property type="entry name" value="PheT/TilS domain"/>
    <property type="match status" value="1"/>
</dbReference>
<reference evidence="10" key="1">
    <citation type="submission" date="2018-06" db="EMBL/GenBank/DDBJ databases">
        <authorList>
            <person name="Zhirakovskaya E."/>
        </authorList>
    </citation>
    <scope>NUCLEOTIDE SEQUENCE</scope>
</reference>
<evidence type="ECO:0000256" key="4">
    <source>
        <dbReference type="ARBA" id="ARBA00022598"/>
    </source>
</evidence>
<dbReference type="PANTHER" id="PTHR43033">
    <property type="entry name" value="TRNA(ILE)-LYSIDINE SYNTHASE-RELATED"/>
    <property type="match status" value="1"/>
</dbReference>
<dbReference type="Pfam" id="PF01171">
    <property type="entry name" value="ATP_bind_3"/>
    <property type="match status" value="1"/>
</dbReference>
<dbReference type="CDD" id="cd01992">
    <property type="entry name" value="TilS_N"/>
    <property type="match status" value="1"/>
</dbReference>
<dbReference type="HAMAP" id="MF_01161">
    <property type="entry name" value="tRNA_Ile_lys_synt"/>
    <property type="match status" value="1"/>
</dbReference>
<keyword evidence="5" id="KW-0819">tRNA processing</keyword>
<comment type="subcellular location">
    <subcellularLocation>
        <location evidence="1">Cytoplasm</location>
    </subcellularLocation>
</comment>
<dbReference type="InterPro" id="IPR012795">
    <property type="entry name" value="tRNA_Ile_lys_synt_N"/>
</dbReference>
<feature type="domain" description="Lysidine-tRNA(Ile) synthetase C-terminal" evidence="9">
    <location>
        <begin position="370"/>
        <end position="432"/>
    </location>
</feature>
<keyword evidence="7" id="KW-0067">ATP-binding</keyword>
<dbReference type="GO" id="GO:0005737">
    <property type="term" value="C:cytoplasm"/>
    <property type="evidence" value="ECO:0007669"/>
    <property type="project" value="UniProtKB-SubCell"/>
</dbReference>
<evidence type="ECO:0000256" key="3">
    <source>
        <dbReference type="ARBA" id="ARBA00022490"/>
    </source>
</evidence>
<evidence type="ECO:0000259" key="9">
    <source>
        <dbReference type="SMART" id="SM00977"/>
    </source>
</evidence>
<dbReference type="Pfam" id="PF11734">
    <property type="entry name" value="TilS_C"/>
    <property type="match status" value="1"/>
</dbReference>
<evidence type="ECO:0000256" key="6">
    <source>
        <dbReference type="ARBA" id="ARBA00022741"/>
    </source>
</evidence>
<evidence type="ECO:0000256" key="2">
    <source>
        <dbReference type="ARBA" id="ARBA00013267"/>
    </source>
</evidence>
<evidence type="ECO:0000256" key="8">
    <source>
        <dbReference type="ARBA" id="ARBA00048539"/>
    </source>
</evidence>
<dbReference type="SUPFAM" id="SSF82829">
    <property type="entry name" value="MesJ substrate recognition domain-like"/>
    <property type="match status" value="1"/>
</dbReference>
<dbReference type="NCBIfam" id="TIGR02432">
    <property type="entry name" value="lysidine_TilS_N"/>
    <property type="match status" value="1"/>
</dbReference>
<dbReference type="Gene3D" id="3.40.50.620">
    <property type="entry name" value="HUPs"/>
    <property type="match status" value="1"/>
</dbReference>
<evidence type="ECO:0000313" key="10">
    <source>
        <dbReference type="EMBL" id="VAX22299.1"/>
    </source>
</evidence>
<dbReference type="PANTHER" id="PTHR43033:SF1">
    <property type="entry name" value="TRNA(ILE)-LYSIDINE SYNTHASE-RELATED"/>
    <property type="match status" value="1"/>
</dbReference>
<evidence type="ECO:0000256" key="7">
    <source>
        <dbReference type="ARBA" id="ARBA00022840"/>
    </source>
</evidence>
<dbReference type="SUPFAM" id="SSF52402">
    <property type="entry name" value="Adenine nucleotide alpha hydrolases-like"/>
    <property type="match status" value="1"/>
</dbReference>
<organism evidence="10">
    <name type="scientific">hydrothermal vent metagenome</name>
    <dbReference type="NCBI Taxonomy" id="652676"/>
    <lineage>
        <taxon>unclassified sequences</taxon>
        <taxon>metagenomes</taxon>
        <taxon>ecological metagenomes</taxon>
    </lineage>
</organism>
<dbReference type="EC" id="6.3.4.19" evidence="2"/>
<proteinExistence type="inferred from homology"/>
<dbReference type="InterPro" id="IPR012094">
    <property type="entry name" value="tRNA_Ile_lys_synt"/>
</dbReference>
<dbReference type="SMART" id="SM00977">
    <property type="entry name" value="TilS_C"/>
    <property type="match status" value="1"/>
</dbReference>
<dbReference type="EMBL" id="UOGB01000233">
    <property type="protein sequence ID" value="VAX22299.1"/>
    <property type="molecule type" value="Genomic_DNA"/>
</dbReference>
<evidence type="ECO:0000256" key="1">
    <source>
        <dbReference type="ARBA" id="ARBA00004496"/>
    </source>
</evidence>
<dbReference type="InterPro" id="IPR014729">
    <property type="entry name" value="Rossmann-like_a/b/a_fold"/>
</dbReference>
<dbReference type="InterPro" id="IPR011063">
    <property type="entry name" value="TilS/TtcA_N"/>
</dbReference>
<dbReference type="InterPro" id="IPR012796">
    <property type="entry name" value="Lysidine-tRNA-synth_C"/>
</dbReference>
<evidence type="ECO:0000256" key="5">
    <source>
        <dbReference type="ARBA" id="ARBA00022694"/>
    </source>
</evidence>
<keyword evidence="6" id="KW-0547">Nucleotide-binding</keyword>
<name>A0A3B1BWH4_9ZZZZ</name>
<dbReference type="GO" id="GO:0032267">
    <property type="term" value="F:tRNA(Ile)-lysidine synthase activity"/>
    <property type="evidence" value="ECO:0007669"/>
    <property type="project" value="UniProtKB-EC"/>
</dbReference>
<accession>A0A3B1BWH4</accession>
<protein>
    <recommendedName>
        <fullName evidence="2">tRNA(Ile)-lysidine synthetase</fullName>
        <ecNumber evidence="2">6.3.4.19</ecNumber>
    </recommendedName>
</protein>
<dbReference type="AlphaFoldDB" id="A0A3B1BWH4"/>
<keyword evidence="3" id="KW-0963">Cytoplasm</keyword>
<dbReference type="NCBIfam" id="TIGR02433">
    <property type="entry name" value="lysidine_TilS_C"/>
    <property type="match status" value="1"/>
</dbReference>
<dbReference type="GO" id="GO:0005524">
    <property type="term" value="F:ATP binding"/>
    <property type="evidence" value="ECO:0007669"/>
    <property type="project" value="UniProtKB-KW"/>
</dbReference>
<dbReference type="GO" id="GO:0008033">
    <property type="term" value="P:tRNA processing"/>
    <property type="evidence" value="ECO:0007669"/>
    <property type="project" value="UniProtKB-KW"/>
</dbReference>
<sequence>MNPLLKAVSSTIRKRKMIAHGQIVCAAISGGPDSTALLFILNELKETFGFRVKACHFDHALRSGSSGDARFAEKMVERLGLEFAMERDGSPGGGSIQSQARERRYRFFKKLLDSGYADLVATGHTLDDSVETSIMWMLRGAGPGAFGGVPHVREKYVRPLLDTRRSALLSWLERNDIEYVIDPTNDTDKYLRNRIRRHVIPALEIQSHKAVEAVARLAGLVKDQSLILESMANEKLTAITEKKYAGRLVVKPAALDGEPEAMRLVIYRMAFRSAGADPSKLSFKHLDAIESLLSSRTLGRSLDFPGGLCARLDHEGLTLGYRPKHETFRETGVTCPLQTPVGGRTLRTCFVDSEKVKGQIIDAEKAPSGALFRTRNPGDFLRIKGMSGRKKLKTFFIDRKIPSGMRDRIPLMACGSEILWIPDLFLAPSLLAGVGARKFMELSWD</sequence>
<keyword evidence="4 10" id="KW-0436">Ligase</keyword>